<keyword evidence="1" id="KW-0175">Coiled coil</keyword>
<protein>
    <submittedName>
        <fullName evidence="2">Uncharacterized protein</fullName>
    </submittedName>
</protein>
<dbReference type="AlphaFoldDB" id="A0AA35WJE0"/>
<sequence>MMWTPVPGSTELREMFTVWDRNEKRLAQECSRRMDLESRLESLTPRHSEAGIRKTAAMESLKVASEQASLAEAQATSLEVRCREKREEIGILNEKMEEQKIKEEAALSEFSVKMAELADKFRTARTYYTEPQLTSEMEVCDKDIKELTETVATKKTRLAQLTSELAQLQQHEQEEEEHGGEGRGRIGVSREQWQILLDMVTEERGVAKVELEREEQKLRAVQSNMMVLNDAQPMGAVMREE</sequence>
<dbReference type="Proteomes" id="UP001174909">
    <property type="component" value="Unassembled WGS sequence"/>
</dbReference>
<accession>A0AA35WJE0</accession>
<evidence type="ECO:0000313" key="2">
    <source>
        <dbReference type="EMBL" id="CAI8019316.1"/>
    </source>
</evidence>
<feature type="coiled-coil region" evidence="1">
    <location>
        <begin position="144"/>
        <end position="231"/>
    </location>
</feature>
<proteinExistence type="predicted"/>
<evidence type="ECO:0000313" key="3">
    <source>
        <dbReference type="Proteomes" id="UP001174909"/>
    </source>
</evidence>
<reference evidence="2" key="1">
    <citation type="submission" date="2023-03" db="EMBL/GenBank/DDBJ databases">
        <authorList>
            <person name="Steffen K."/>
            <person name="Cardenas P."/>
        </authorList>
    </citation>
    <scope>NUCLEOTIDE SEQUENCE</scope>
</reference>
<comment type="caution">
    <text evidence="2">The sequence shown here is derived from an EMBL/GenBank/DDBJ whole genome shotgun (WGS) entry which is preliminary data.</text>
</comment>
<feature type="coiled-coil region" evidence="1">
    <location>
        <begin position="68"/>
        <end position="102"/>
    </location>
</feature>
<evidence type="ECO:0000256" key="1">
    <source>
        <dbReference type="SAM" id="Coils"/>
    </source>
</evidence>
<keyword evidence="3" id="KW-1185">Reference proteome</keyword>
<dbReference type="EMBL" id="CASHTH010001743">
    <property type="protein sequence ID" value="CAI8019316.1"/>
    <property type="molecule type" value="Genomic_DNA"/>
</dbReference>
<organism evidence="2 3">
    <name type="scientific">Geodia barretti</name>
    <name type="common">Barrett's horny sponge</name>
    <dbReference type="NCBI Taxonomy" id="519541"/>
    <lineage>
        <taxon>Eukaryota</taxon>
        <taxon>Metazoa</taxon>
        <taxon>Porifera</taxon>
        <taxon>Demospongiae</taxon>
        <taxon>Heteroscleromorpha</taxon>
        <taxon>Tetractinellida</taxon>
        <taxon>Astrophorina</taxon>
        <taxon>Geodiidae</taxon>
        <taxon>Geodia</taxon>
    </lineage>
</organism>
<name>A0AA35WJE0_GEOBA</name>
<gene>
    <name evidence="2" type="ORF">GBAR_LOCUS11619</name>
</gene>